<keyword evidence="4" id="KW-1185">Reference proteome</keyword>
<evidence type="ECO:0000256" key="1">
    <source>
        <dbReference type="SAM" id="MobiDB-lite"/>
    </source>
</evidence>
<evidence type="ECO:0000313" key="4">
    <source>
        <dbReference type="Proteomes" id="UP001152797"/>
    </source>
</evidence>
<gene>
    <name evidence="2" type="ORF">C1SCF055_LOCUS36884</name>
</gene>
<evidence type="ECO:0000313" key="3">
    <source>
        <dbReference type="EMBL" id="CAL4799066.1"/>
    </source>
</evidence>
<feature type="compositionally biased region" description="Basic residues" evidence="1">
    <location>
        <begin position="129"/>
        <end position="139"/>
    </location>
</feature>
<evidence type="ECO:0000313" key="2">
    <source>
        <dbReference type="EMBL" id="CAI4011754.1"/>
    </source>
</evidence>
<organism evidence="2">
    <name type="scientific">Cladocopium goreaui</name>
    <dbReference type="NCBI Taxonomy" id="2562237"/>
    <lineage>
        <taxon>Eukaryota</taxon>
        <taxon>Sar</taxon>
        <taxon>Alveolata</taxon>
        <taxon>Dinophyceae</taxon>
        <taxon>Suessiales</taxon>
        <taxon>Symbiodiniaceae</taxon>
        <taxon>Cladocopium</taxon>
    </lineage>
</organism>
<dbReference type="Proteomes" id="UP001152797">
    <property type="component" value="Unassembled WGS sequence"/>
</dbReference>
<dbReference type="AlphaFoldDB" id="A0A9P1DK30"/>
<dbReference type="EMBL" id="CAMXCT010005223">
    <property type="protein sequence ID" value="CAI4011754.1"/>
    <property type="molecule type" value="Genomic_DNA"/>
</dbReference>
<protein>
    <submittedName>
        <fullName evidence="2">Uncharacterized protein</fullName>
    </submittedName>
</protein>
<reference evidence="2" key="1">
    <citation type="submission" date="2022-10" db="EMBL/GenBank/DDBJ databases">
        <authorList>
            <person name="Chen Y."/>
            <person name="Dougan E. K."/>
            <person name="Chan C."/>
            <person name="Rhodes N."/>
            <person name="Thang M."/>
        </authorList>
    </citation>
    <scope>NUCLEOTIDE SEQUENCE</scope>
</reference>
<accession>A0A9P1DK30</accession>
<dbReference type="EMBL" id="CAMXCT020005223">
    <property type="protein sequence ID" value="CAL1165129.1"/>
    <property type="molecule type" value="Genomic_DNA"/>
</dbReference>
<feature type="region of interest" description="Disordered" evidence="1">
    <location>
        <begin position="118"/>
        <end position="154"/>
    </location>
</feature>
<feature type="region of interest" description="Disordered" evidence="1">
    <location>
        <begin position="24"/>
        <end position="58"/>
    </location>
</feature>
<comment type="caution">
    <text evidence="2">The sequence shown here is derived from an EMBL/GenBank/DDBJ whole genome shotgun (WGS) entry which is preliminary data.</text>
</comment>
<proteinExistence type="predicted"/>
<reference evidence="3 4" key="2">
    <citation type="submission" date="2024-05" db="EMBL/GenBank/DDBJ databases">
        <authorList>
            <person name="Chen Y."/>
            <person name="Shah S."/>
            <person name="Dougan E. K."/>
            <person name="Thang M."/>
            <person name="Chan C."/>
        </authorList>
    </citation>
    <scope>NUCLEOTIDE SEQUENCE [LARGE SCALE GENOMIC DNA]</scope>
</reference>
<name>A0A9P1DK30_9DINO</name>
<dbReference type="EMBL" id="CAMXCT030005223">
    <property type="protein sequence ID" value="CAL4799066.1"/>
    <property type="molecule type" value="Genomic_DNA"/>
</dbReference>
<sequence length="248" mass="27556">MAVKSPITPVSPVSHRSSSIGLALFPETGDLPRLPAPADDPPRLELGSKQRRSNSPQRQHSFLEVLTMIKELQQHLCEIYDADVALLSSKMSDEPLPLTSRSSSGPSLTRDRTWSLYATTATTREKMPGRRSPRGRKRAVSTPGPSASVKAPSQFHVDARFSSKEPKAPSQFHVDARFSSKESKAWSVSELASQAIMAKNDMEEGTALVPLELQEIRQETENEVEFHIAEEWAMDNEDATLLSKRYPF</sequence>